<dbReference type="Pfam" id="PF26631">
    <property type="entry name" value="DUF8204"/>
    <property type="match status" value="1"/>
</dbReference>
<feature type="region of interest" description="Disordered" evidence="1">
    <location>
        <begin position="171"/>
        <end position="200"/>
    </location>
</feature>
<dbReference type="PANTHER" id="PTHR34566:SF2">
    <property type="entry name" value="ALTERED INHERITANCE OF MITOCHONDRIA PROTEIN"/>
    <property type="match status" value="1"/>
</dbReference>
<feature type="region of interest" description="Disordered" evidence="1">
    <location>
        <begin position="1"/>
        <end position="67"/>
    </location>
</feature>
<evidence type="ECO:0000259" key="2">
    <source>
        <dbReference type="Pfam" id="PF26631"/>
    </source>
</evidence>
<accession>A0ABR0U818</accession>
<keyword evidence="4" id="KW-1185">Reference proteome</keyword>
<organism evidence="3 4">
    <name type="scientific">Rehmannia glutinosa</name>
    <name type="common">Chinese foxglove</name>
    <dbReference type="NCBI Taxonomy" id="99300"/>
    <lineage>
        <taxon>Eukaryota</taxon>
        <taxon>Viridiplantae</taxon>
        <taxon>Streptophyta</taxon>
        <taxon>Embryophyta</taxon>
        <taxon>Tracheophyta</taxon>
        <taxon>Spermatophyta</taxon>
        <taxon>Magnoliopsida</taxon>
        <taxon>eudicotyledons</taxon>
        <taxon>Gunneridae</taxon>
        <taxon>Pentapetalae</taxon>
        <taxon>asterids</taxon>
        <taxon>lamiids</taxon>
        <taxon>Lamiales</taxon>
        <taxon>Orobanchaceae</taxon>
        <taxon>Rehmannieae</taxon>
        <taxon>Rehmannia</taxon>
    </lineage>
</organism>
<name>A0ABR0U818_REHGL</name>
<proteinExistence type="predicted"/>
<protein>
    <recommendedName>
        <fullName evidence="2">DUF8204 domain-containing protein</fullName>
    </recommendedName>
</protein>
<dbReference type="InterPro" id="IPR058517">
    <property type="entry name" value="DUF8204"/>
</dbReference>
<gene>
    <name evidence="3" type="ORF">DH2020_047858</name>
</gene>
<dbReference type="EMBL" id="JABTTQ020003341">
    <property type="protein sequence ID" value="KAK6118441.1"/>
    <property type="molecule type" value="Genomic_DNA"/>
</dbReference>
<dbReference type="Proteomes" id="UP001318860">
    <property type="component" value="Unassembled WGS sequence"/>
</dbReference>
<evidence type="ECO:0000313" key="4">
    <source>
        <dbReference type="Proteomes" id="UP001318860"/>
    </source>
</evidence>
<evidence type="ECO:0000313" key="3">
    <source>
        <dbReference type="EMBL" id="KAK6118441.1"/>
    </source>
</evidence>
<sequence length="246" mass="27071">MENEKMKGDEGKTIPIPIPEMAASSHDESIPSAISSKSEDLKQLKQIDGCSSSPSPSTKNTNTPNSNVNKAKSCKGCLYYSSRFKSDSRNPVCVGLTRSLPKVPRYIVGQSEMEASKEGRSLTDFRYACIGYSLYVDQKEQGSIEEKTQTELPVCAGLEVLVDRRVDNADSASAPMTHIHNREDGNGLPQRQSPKPTNATGEEFLSRFTRNANLVANGVAKNIRRVGNQIKQSLDDVIYPYRGRPK</sequence>
<dbReference type="PANTHER" id="PTHR34566">
    <property type="entry name" value="ALTERED INHERITANCE OF MITOCHONDRIA PROTEIN"/>
    <property type="match status" value="1"/>
</dbReference>
<reference evidence="3 4" key="1">
    <citation type="journal article" date="2021" name="Comput. Struct. Biotechnol. J.">
        <title>De novo genome assembly of the potent medicinal plant Rehmannia glutinosa using nanopore technology.</title>
        <authorList>
            <person name="Ma L."/>
            <person name="Dong C."/>
            <person name="Song C."/>
            <person name="Wang X."/>
            <person name="Zheng X."/>
            <person name="Niu Y."/>
            <person name="Chen S."/>
            <person name="Feng W."/>
        </authorList>
    </citation>
    <scope>NUCLEOTIDE SEQUENCE [LARGE SCALE GENOMIC DNA]</scope>
    <source>
        <strain evidence="3">DH-2019</strain>
    </source>
</reference>
<evidence type="ECO:0000256" key="1">
    <source>
        <dbReference type="SAM" id="MobiDB-lite"/>
    </source>
</evidence>
<feature type="compositionally biased region" description="Polar residues" evidence="1">
    <location>
        <begin position="189"/>
        <end position="200"/>
    </location>
</feature>
<feature type="domain" description="DUF8204" evidence="2">
    <location>
        <begin position="70"/>
        <end position="161"/>
    </location>
</feature>
<feature type="compositionally biased region" description="Basic and acidic residues" evidence="1">
    <location>
        <begin position="1"/>
        <end position="12"/>
    </location>
</feature>
<comment type="caution">
    <text evidence="3">The sequence shown here is derived from an EMBL/GenBank/DDBJ whole genome shotgun (WGS) entry which is preliminary data.</text>
</comment>
<feature type="compositionally biased region" description="Low complexity" evidence="1">
    <location>
        <begin position="51"/>
        <end position="67"/>
    </location>
</feature>